<accession>A0A398BW31</accession>
<comment type="caution">
    <text evidence="1">The sequence shown here is derived from an EMBL/GenBank/DDBJ whole genome shotgun (WGS) entry which is preliminary data.</text>
</comment>
<evidence type="ECO:0000313" key="2">
    <source>
        <dbReference type="Proteomes" id="UP000266649"/>
    </source>
</evidence>
<dbReference type="Pfam" id="PF09898">
    <property type="entry name" value="DUF2125"/>
    <property type="match status" value="1"/>
</dbReference>
<dbReference type="Proteomes" id="UP000266649">
    <property type="component" value="Unassembled WGS sequence"/>
</dbReference>
<keyword evidence="2" id="KW-1185">Reference proteome</keyword>
<proteinExistence type="predicted"/>
<protein>
    <submittedName>
        <fullName evidence="1">DUF2125 domain-containing protein</fullName>
    </submittedName>
</protein>
<organism evidence="1 2">
    <name type="scientific">Gemmobacter lutimaris</name>
    <dbReference type="NCBI Taxonomy" id="2306023"/>
    <lineage>
        <taxon>Bacteria</taxon>
        <taxon>Pseudomonadati</taxon>
        <taxon>Pseudomonadota</taxon>
        <taxon>Alphaproteobacteria</taxon>
        <taxon>Rhodobacterales</taxon>
        <taxon>Paracoccaceae</taxon>
        <taxon>Gemmobacter</taxon>
    </lineage>
</organism>
<dbReference type="EMBL" id="QXXQ01000004">
    <property type="protein sequence ID" value="RID92140.1"/>
    <property type="molecule type" value="Genomic_DNA"/>
</dbReference>
<name>A0A398BW31_9RHOB</name>
<dbReference type="OrthoDB" id="7625707at2"/>
<gene>
    <name evidence="1" type="ORF">D2N39_09520</name>
</gene>
<dbReference type="RefSeq" id="WP_119134548.1">
    <property type="nucleotide sequence ID" value="NZ_QXXQ01000004.1"/>
</dbReference>
<dbReference type="InterPro" id="IPR018666">
    <property type="entry name" value="DUF2125"/>
</dbReference>
<dbReference type="AlphaFoldDB" id="A0A398BW31"/>
<evidence type="ECO:0000313" key="1">
    <source>
        <dbReference type="EMBL" id="RID92140.1"/>
    </source>
</evidence>
<sequence length="331" mass="34577">MRALIGIVLAAGVLYGGYWFVGARAAERGAEAALAQMQARGWQVQQKGLSVAGFPSRFDLTLTEPKLFDPAQGIGWQAPFAQVYSLSYSPWKLIAALPEDQVVTLPGQSVTIGSTRMRASLFMEPSTDLPLDRLDAMAEGVSLRSDAGWALALGSANLSLIAGEGDQVQLAVRGLEIVPDQAVTAALAGTDLPAQISRIDLLADVQLAAPVTLRNAVPPVVRKVNLTEANLVWGPVSAKAAGELVADPQGRAEGLITLTVDNWQTGLAAAEAAGLVPERFQVALRSMLSSLADQGGDANRLSLPLAMQSGRMMLGPLPLGLAPMLGQGQPG</sequence>
<reference evidence="1 2" key="1">
    <citation type="submission" date="2018-09" db="EMBL/GenBank/DDBJ databases">
        <title>Gemmobacter lutimaris sp. nov., a marine bacterium isolated from tidal flat.</title>
        <authorList>
            <person name="Lee D.W."/>
            <person name="Yoo Y."/>
            <person name="Kim J.-J."/>
            <person name="Kim B.S."/>
        </authorList>
    </citation>
    <scope>NUCLEOTIDE SEQUENCE [LARGE SCALE GENOMIC DNA]</scope>
    <source>
        <strain evidence="1 2">YJ-T1-11</strain>
    </source>
</reference>